<dbReference type="PANTHER" id="PTHR21137">
    <property type="entry name" value="ODORANT RECEPTOR"/>
    <property type="match status" value="1"/>
</dbReference>
<keyword evidence="12" id="KW-1185">Reference proteome</keyword>
<feature type="transmembrane region" description="Helical" evidence="10">
    <location>
        <begin position="58"/>
        <end position="81"/>
    </location>
</feature>
<keyword evidence="4 10" id="KW-0812">Transmembrane</keyword>
<evidence type="ECO:0000313" key="11">
    <source>
        <dbReference type="EMBL" id="KAK9508283.1"/>
    </source>
</evidence>
<dbReference type="AlphaFoldDB" id="A0AAW1DDU0"/>
<dbReference type="EMBL" id="JAPXFL010000004">
    <property type="protein sequence ID" value="KAK9508283.1"/>
    <property type="molecule type" value="Genomic_DNA"/>
</dbReference>
<dbReference type="GO" id="GO:0005549">
    <property type="term" value="F:odorant binding"/>
    <property type="evidence" value="ECO:0007669"/>
    <property type="project" value="InterPro"/>
</dbReference>
<dbReference type="Proteomes" id="UP001461498">
    <property type="component" value="Unassembled WGS sequence"/>
</dbReference>
<dbReference type="PANTHER" id="PTHR21137:SF35">
    <property type="entry name" value="ODORANT RECEPTOR 19A-RELATED"/>
    <property type="match status" value="1"/>
</dbReference>
<dbReference type="InterPro" id="IPR004117">
    <property type="entry name" value="7tm6_olfct_rcpt"/>
</dbReference>
<keyword evidence="8" id="KW-0675">Receptor</keyword>
<accession>A0AAW1DDU0</accession>
<proteinExistence type="predicted"/>
<dbReference type="GO" id="GO:0004984">
    <property type="term" value="F:olfactory receptor activity"/>
    <property type="evidence" value="ECO:0007669"/>
    <property type="project" value="InterPro"/>
</dbReference>
<keyword evidence="9" id="KW-0807">Transducer</keyword>
<comment type="subcellular location">
    <subcellularLocation>
        <location evidence="1">Cell membrane</location>
        <topology evidence="1">Multi-pass membrane protein</topology>
    </subcellularLocation>
</comment>
<evidence type="ECO:0000256" key="8">
    <source>
        <dbReference type="ARBA" id="ARBA00023170"/>
    </source>
</evidence>
<evidence type="ECO:0000256" key="7">
    <source>
        <dbReference type="ARBA" id="ARBA00023136"/>
    </source>
</evidence>
<gene>
    <name evidence="11" type="ORF">O3M35_007980</name>
</gene>
<dbReference type="GO" id="GO:0005886">
    <property type="term" value="C:plasma membrane"/>
    <property type="evidence" value="ECO:0007669"/>
    <property type="project" value="UniProtKB-SubCell"/>
</dbReference>
<feature type="transmembrane region" description="Helical" evidence="10">
    <location>
        <begin position="169"/>
        <end position="192"/>
    </location>
</feature>
<evidence type="ECO:0000313" key="12">
    <source>
        <dbReference type="Proteomes" id="UP001461498"/>
    </source>
</evidence>
<feature type="transmembrane region" description="Helical" evidence="10">
    <location>
        <begin position="139"/>
        <end position="163"/>
    </location>
</feature>
<evidence type="ECO:0000256" key="9">
    <source>
        <dbReference type="ARBA" id="ARBA00023224"/>
    </source>
</evidence>
<evidence type="ECO:0000256" key="1">
    <source>
        <dbReference type="ARBA" id="ARBA00004651"/>
    </source>
</evidence>
<reference evidence="11 12" key="1">
    <citation type="submission" date="2022-12" db="EMBL/GenBank/DDBJ databases">
        <title>Chromosome-level genome assembly of true bugs.</title>
        <authorList>
            <person name="Ma L."/>
            <person name="Li H."/>
        </authorList>
    </citation>
    <scope>NUCLEOTIDE SEQUENCE [LARGE SCALE GENOMIC DNA]</scope>
    <source>
        <strain evidence="11">Lab_2022b</strain>
    </source>
</reference>
<keyword evidence="2" id="KW-1003">Cell membrane</keyword>
<evidence type="ECO:0000256" key="3">
    <source>
        <dbReference type="ARBA" id="ARBA00022606"/>
    </source>
</evidence>
<keyword evidence="5" id="KW-0552">Olfaction</keyword>
<dbReference type="GO" id="GO:0007165">
    <property type="term" value="P:signal transduction"/>
    <property type="evidence" value="ECO:0007669"/>
    <property type="project" value="UniProtKB-KW"/>
</dbReference>
<comment type="caution">
    <text evidence="11">The sequence shown here is derived from an EMBL/GenBank/DDBJ whole genome shotgun (WGS) entry which is preliminary data.</text>
</comment>
<keyword evidence="6 10" id="KW-1133">Transmembrane helix</keyword>
<protein>
    <submittedName>
        <fullName evidence="11">Uncharacterized protein</fullName>
    </submittedName>
</protein>
<keyword evidence="7 10" id="KW-0472">Membrane</keyword>
<sequence length="267" mass="30575">MIIGRSTKWLAILLLIGICGSFIRRPLLESDGSDEYTLPYKGWLPFRVDTLPKCLVVWAYQAFTALSVVYGHFGFIVSFSIHANHLYTQFDMLSAFIDETFELDTIKVSNTEHYVRSRLKEAIKQHQLLTRCFELLQDLYNFPLLAMSMTSGLMFCTTIYMLTDPGSTMSMLASVSSFTLSECALIGLYCWFGQRVIDKWENIKDTIYNLDWYNQTRSTKTSLLLIMTMCTRDKVIKGGGLQEFSMKGFSELLQAGFSSFNMLQALR</sequence>
<keyword evidence="3" id="KW-0716">Sensory transduction</keyword>
<evidence type="ECO:0000256" key="5">
    <source>
        <dbReference type="ARBA" id="ARBA00022725"/>
    </source>
</evidence>
<evidence type="ECO:0000256" key="6">
    <source>
        <dbReference type="ARBA" id="ARBA00022989"/>
    </source>
</evidence>
<evidence type="ECO:0000256" key="10">
    <source>
        <dbReference type="SAM" id="Phobius"/>
    </source>
</evidence>
<organism evidence="11 12">
    <name type="scientific">Rhynocoris fuscipes</name>
    <dbReference type="NCBI Taxonomy" id="488301"/>
    <lineage>
        <taxon>Eukaryota</taxon>
        <taxon>Metazoa</taxon>
        <taxon>Ecdysozoa</taxon>
        <taxon>Arthropoda</taxon>
        <taxon>Hexapoda</taxon>
        <taxon>Insecta</taxon>
        <taxon>Pterygota</taxon>
        <taxon>Neoptera</taxon>
        <taxon>Paraneoptera</taxon>
        <taxon>Hemiptera</taxon>
        <taxon>Heteroptera</taxon>
        <taxon>Panheteroptera</taxon>
        <taxon>Cimicomorpha</taxon>
        <taxon>Reduviidae</taxon>
        <taxon>Harpactorinae</taxon>
        <taxon>Harpactorini</taxon>
        <taxon>Rhynocoris</taxon>
    </lineage>
</organism>
<dbReference type="Pfam" id="PF02949">
    <property type="entry name" value="7tm_6"/>
    <property type="match status" value="1"/>
</dbReference>
<evidence type="ECO:0000256" key="2">
    <source>
        <dbReference type="ARBA" id="ARBA00022475"/>
    </source>
</evidence>
<evidence type="ECO:0000256" key="4">
    <source>
        <dbReference type="ARBA" id="ARBA00022692"/>
    </source>
</evidence>
<name>A0AAW1DDU0_9HEMI</name>